<comment type="caution">
    <text evidence="2">The sequence shown here is derived from an EMBL/GenBank/DDBJ whole genome shotgun (WGS) entry which is preliminary data.</text>
</comment>
<evidence type="ECO:0000313" key="3">
    <source>
        <dbReference type="Proteomes" id="UP001178507"/>
    </source>
</evidence>
<feature type="region of interest" description="Disordered" evidence="1">
    <location>
        <begin position="152"/>
        <end position="181"/>
    </location>
</feature>
<gene>
    <name evidence="2" type="ORF">EVOR1521_LOCUS8368</name>
</gene>
<evidence type="ECO:0008006" key="4">
    <source>
        <dbReference type="Google" id="ProtNLM"/>
    </source>
</evidence>
<dbReference type="EMBL" id="CAUJNA010000712">
    <property type="protein sequence ID" value="CAJ1380425.1"/>
    <property type="molecule type" value="Genomic_DNA"/>
</dbReference>
<dbReference type="InterPro" id="IPR036869">
    <property type="entry name" value="J_dom_sf"/>
</dbReference>
<dbReference type="SUPFAM" id="SSF46565">
    <property type="entry name" value="Chaperone J-domain"/>
    <property type="match status" value="1"/>
</dbReference>
<dbReference type="CDD" id="cd06257">
    <property type="entry name" value="DnaJ"/>
    <property type="match status" value="1"/>
</dbReference>
<dbReference type="Proteomes" id="UP001178507">
    <property type="component" value="Unassembled WGS sequence"/>
</dbReference>
<dbReference type="AlphaFoldDB" id="A0AA36I5C4"/>
<reference evidence="2" key="1">
    <citation type="submission" date="2023-08" db="EMBL/GenBank/DDBJ databases">
        <authorList>
            <person name="Chen Y."/>
            <person name="Shah S."/>
            <person name="Dougan E. K."/>
            <person name="Thang M."/>
            <person name="Chan C."/>
        </authorList>
    </citation>
    <scope>NUCLEOTIDE SEQUENCE</scope>
</reference>
<keyword evidence="3" id="KW-1185">Reference proteome</keyword>
<evidence type="ECO:0000313" key="2">
    <source>
        <dbReference type="EMBL" id="CAJ1380425.1"/>
    </source>
</evidence>
<protein>
    <recommendedName>
        <fullName evidence="4">J domain-containing protein</fullName>
    </recommendedName>
</protein>
<organism evidence="2 3">
    <name type="scientific">Effrenium voratum</name>
    <dbReference type="NCBI Taxonomy" id="2562239"/>
    <lineage>
        <taxon>Eukaryota</taxon>
        <taxon>Sar</taxon>
        <taxon>Alveolata</taxon>
        <taxon>Dinophyceae</taxon>
        <taxon>Suessiales</taxon>
        <taxon>Symbiodiniaceae</taxon>
        <taxon>Effrenium</taxon>
    </lineage>
</organism>
<evidence type="ECO:0000256" key="1">
    <source>
        <dbReference type="SAM" id="MobiDB-lite"/>
    </source>
</evidence>
<accession>A0AA36I5C4</accession>
<dbReference type="Gene3D" id="1.10.287.110">
    <property type="entry name" value="DnaJ domain"/>
    <property type="match status" value="1"/>
</dbReference>
<feature type="region of interest" description="Disordered" evidence="1">
    <location>
        <begin position="550"/>
        <end position="580"/>
    </location>
</feature>
<proteinExistence type="predicted"/>
<sequence>MPATSTVDAPPCQPSAEVGLASWWGSWLEVDAACRPDPHEGRRRASVPEIGRSLIASTSRASLRTSRRASTSTATVCRFRPDSHGNVANIAHVQDGRSLHAWLCPRPLEVQPPDMKRLSAPVATTCPAKPALKRASVALPVDAEFRRNRRVSFTETPETRDVSPVSRSHGEGTKTETSQHVEPGIQPADEAFAAFRVRPVFEQAETELPLSLREHEPRLTRYHSLGHHHHPSVTAAALRAPTLVDPEALPSYPMSDSSTTYAATRARLSDVQGQGAVRKVPHFRIRIRKVYTRAKVLHPHPHLHHMHNGPLVLPSDGPIIASTSSPVILHMRVPDVATDVAPLPVPLETPTTPLTAAALQRHEALMQQPQVADHSDAMAQAGVPASLSLGMSMHQGAIFGVVSTIAVETMQLSMAQKRGSAAEQTATLASAAARGAVVGAAGGGMALMLGPVAPTAIFVGYGLMREWSAQGYAWLHNEITGPMALSRAVEVSGSAAGGVACAMAVASMLTGFSGIVVAAAAGCSGFAGSLGGREVAAICFQQLSDNAASAPLHMRKSKSRCSSNGSSKSSRRRASRQSHQPQLLEAYSILGVDPQCSNADLKKAYRQAVVRSHEQTAHCDNSQARLQSVLRAIEHIRSTRQTPLQLDWEADGDAHRLFLGFIGGMAAQSPSSAVAL</sequence>
<dbReference type="InterPro" id="IPR001623">
    <property type="entry name" value="DnaJ_domain"/>
</dbReference>
<name>A0AA36I5C4_9DINO</name>
<feature type="compositionally biased region" description="Basic and acidic residues" evidence="1">
    <location>
        <begin position="168"/>
        <end position="179"/>
    </location>
</feature>